<dbReference type="EMBL" id="JBHMFI010000001">
    <property type="protein sequence ID" value="MFB9069691.1"/>
    <property type="molecule type" value="Genomic_DNA"/>
</dbReference>
<feature type="region of interest" description="Disordered" evidence="1">
    <location>
        <begin position="47"/>
        <end position="89"/>
    </location>
</feature>
<organism evidence="2 3">
    <name type="scientific">Citricoccus parietis</name>
    <dbReference type="NCBI Taxonomy" id="592307"/>
    <lineage>
        <taxon>Bacteria</taxon>
        <taxon>Bacillati</taxon>
        <taxon>Actinomycetota</taxon>
        <taxon>Actinomycetes</taxon>
        <taxon>Micrococcales</taxon>
        <taxon>Micrococcaceae</taxon>
        <taxon>Citricoccus</taxon>
    </lineage>
</organism>
<evidence type="ECO:0000256" key="1">
    <source>
        <dbReference type="SAM" id="MobiDB-lite"/>
    </source>
</evidence>
<proteinExistence type="predicted"/>
<evidence type="ECO:0000313" key="3">
    <source>
        <dbReference type="Proteomes" id="UP001589575"/>
    </source>
</evidence>
<accession>A0ABV5FSP1</accession>
<protein>
    <submittedName>
        <fullName evidence="2">Uncharacterized protein</fullName>
    </submittedName>
</protein>
<comment type="caution">
    <text evidence="2">The sequence shown here is derived from an EMBL/GenBank/DDBJ whole genome shotgun (WGS) entry which is preliminary data.</text>
</comment>
<evidence type="ECO:0000313" key="2">
    <source>
        <dbReference type="EMBL" id="MFB9069691.1"/>
    </source>
</evidence>
<dbReference type="Proteomes" id="UP001589575">
    <property type="component" value="Unassembled WGS sequence"/>
</dbReference>
<name>A0ABV5FSP1_9MICC</name>
<reference evidence="2 3" key="1">
    <citation type="submission" date="2024-09" db="EMBL/GenBank/DDBJ databases">
        <authorList>
            <person name="Sun Q."/>
            <person name="Mori K."/>
        </authorList>
    </citation>
    <scope>NUCLEOTIDE SEQUENCE [LARGE SCALE GENOMIC DNA]</scope>
    <source>
        <strain evidence="2 3">CCM 7609</strain>
    </source>
</reference>
<sequence length="89" mass="9598">MRRRIPVVLNFPENYHRETSGWPGFSCLAVVGGSPRAARASPVARACPTVATSTGPMSRTGPRRSPREARASALRRTAPPPRGWTGSSR</sequence>
<gene>
    <name evidence="2" type="ORF">ACFFX0_00125</name>
</gene>
<keyword evidence="3" id="KW-1185">Reference proteome</keyword>